<dbReference type="Pfam" id="PF13144">
    <property type="entry name" value="ChapFlgA"/>
    <property type="match status" value="1"/>
</dbReference>
<reference evidence="5 6" key="1">
    <citation type="submission" date="2017-10" db="EMBL/GenBank/DDBJ databases">
        <title>Genomic analysis of the genus Acetobacter.</title>
        <authorList>
            <person name="Kim K.H."/>
            <person name="Chun B.H."/>
            <person name="Son A.R."/>
            <person name="Jeon C.O."/>
        </authorList>
    </citation>
    <scope>NUCLEOTIDE SEQUENCE [LARGE SCALE GENOMIC DNA]</scope>
    <source>
        <strain evidence="5 6">LHT 2458</strain>
    </source>
</reference>
<dbReference type="AlphaFoldDB" id="A0A2G4R8I6"/>
<organism evidence="5 6">
    <name type="scientific">Acetobacter pomorum</name>
    <dbReference type="NCBI Taxonomy" id="65959"/>
    <lineage>
        <taxon>Bacteria</taxon>
        <taxon>Pseudomonadati</taxon>
        <taxon>Pseudomonadota</taxon>
        <taxon>Alphaproteobacteria</taxon>
        <taxon>Acetobacterales</taxon>
        <taxon>Acetobacteraceae</taxon>
        <taxon>Acetobacter</taxon>
    </lineage>
</organism>
<gene>
    <name evidence="5" type="primary">flgA</name>
    <name evidence="5" type="ORF">CSR02_14685</name>
</gene>
<accession>A0A2G4R8I6</accession>
<dbReference type="PANTHER" id="PTHR36307">
    <property type="entry name" value="FLAGELLA BASAL BODY P-RING FORMATION PROTEIN FLGA"/>
    <property type="match status" value="1"/>
</dbReference>
<dbReference type="NCBIfam" id="TIGR03170">
    <property type="entry name" value="flgA_cterm"/>
    <property type="match status" value="1"/>
</dbReference>
<sequence>MSFLKKAVLGLILSASIAESLSCASYAATLRSSGKIYSDTVHLSDIFDGISRSDDRALGPSPSPGKSIQISGYQLIAIADQYSVDWDDQSSSITLTLTRDGKVLGKDYFANLVKEEISSSETRGSLLVNIVGLKPVVVASDDLSPFVVSDVKWDKKTGQFSATAFRSNQTGDGEDDAINLKGEIKKISPVMVYDRSLPAGYVLTDSDFHIDSTFDGQLPLGLSGPSSPDDVVGMSLSKPVASGSPVIMGDLRRSILVHRGDPVIISYNSPGIRITTTGKALADGGKGQLVHAINMGTKMILLGRVNGNGEISVDSTSTAVGLDSSEAKKLRASQVIMDSGEGN</sequence>
<evidence type="ECO:0000313" key="5">
    <source>
        <dbReference type="EMBL" id="PHY92869.1"/>
    </source>
</evidence>
<comment type="subcellular location">
    <subcellularLocation>
        <location evidence="1">Periplasm</location>
    </subcellularLocation>
</comment>
<proteinExistence type="predicted"/>
<feature type="domain" description="SAF" evidence="4">
    <location>
        <begin position="188"/>
        <end position="252"/>
    </location>
</feature>
<dbReference type="Proteomes" id="UP000228751">
    <property type="component" value="Unassembled WGS sequence"/>
</dbReference>
<dbReference type="Gene3D" id="2.30.30.760">
    <property type="match status" value="1"/>
</dbReference>
<keyword evidence="5" id="KW-0966">Cell projection</keyword>
<dbReference type="GO" id="GO:0044780">
    <property type="term" value="P:bacterial-type flagellum assembly"/>
    <property type="evidence" value="ECO:0007669"/>
    <property type="project" value="InterPro"/>
</dbReference>
<keyword evidence="2" id="KW-0732">Signal</keyword>
<evidence type="ECO:0000256" key="2">
    <source>
        <dbReference type="ARBA" id="ARBA00022729"/>
    </source>
</evidence>
<evidence type="ECO:0000256" key="3">
    <source>
        <dbReference type="ARBA" id="ARBA00022764"/>
    </source>
</evidence>
<keyword evidence="5" id="KW-0969">Cilium</keyword>
<dbReference type="InterPro" id="IPR017585">
    <property type="entry name" value="SAF_FlgA"/>
</dbReference>
<keyword evidence="3" id="KW-0574">Periplasm</keyword>
<comment type="caution">
    <text evidence="5">The sequence shown here is derived from an EMBL/GenBank/DDBJ whole genome shotgun (WGS) entry which is preliminary data.</text>
</comment>
<dbReference type="InterPro" id="IPR013974">
    <property type="entry name" value="SAF"/>
</dbReference>
<evidence type="ECO:0000256" key="1">
    <source>
        <dbReference type="ARBA" id="ARBA00004418"/>
    </source>
</evidence>
<protein>
    <submittedName>
        <fullName evidence="5">Flagella basal body P-ring formation protein FlgA</fullName>
    </submittedName>
</protein>
<dbReference type="InterPro" id="IPR039246">
    <property type="entry name" value="Flagellar_FlgA"/>
</dbReference>
<name>A0A2G4R8I6_9PROT</name>
<evidence type="ECO:0000313" key="6">
    <source>
        <dbReference type="Proteomes" id="UP000228751"/>
    </source>
</evidence>
<dbReference type="GO" id="GO:0042597">
    <property type="term" value="C:periplasmic space"/>
    <property type="evidence" value="ECO:0007669"/>
    <property type="project" value="UniProtKB-SubCell"/>
</dbReference>
<evidence type="ECO:0000259" key="4">
    <source>
        <dbReference type="SMART" id="SM00858"/>
    </source>
</evidence>
<dbReference type="PANTHER" id="PTHR36307:SF1">
    <property type="entry name" value="FLAGELLA BASAL BODY P-RING FORMATION PROTEIN FLGA"/>
    <property type="match status" value="1"/>
</dbReference>
<dbReference type="CDD" id="cd11614">
    <property type="entry name" value="SAF_CpaB_FlgA_like"/>
    <property type="match status" value="1"/>
</dbReference>
<keyword evidence="6" id="KW-1185">Reference proteome</keyword>
<keyword evidence="5" id="KW-0282">Flagellum</keyword>
<dbReference type="SMART" id="SM00858">
    <property type="entry name" value="SAF"/>
    <property type="match status" value="1"/>
</dbReference>
<dbReference type="EMBL" id="PEBQ01000184">
    <property type="protein sequence ID" value="PHY92869.1"/>
    <property type="molecule type" value="Genomic_DNA"/>
</dbReference>